<evidence type="ECO:0000259" key="1">
    <source>
        <dbReference type="PROSITE" id="PS51186"/>
    </source>
</evidence>
<dbReference type="Proteomes" id="UP000190341">
    <property type="component" value="Unassembled WGS sequence"/>
</dbReference>
<dbReference type="EMBL" id="FUZV01000001">
    <property type="protein sequence ID" value="SKC45711.1"/>
    <property type="molecule type" value="Genomic_DNA"/>
</dbReference>
<dbReference type="Gene3D" id="3.40.630.30">
    <property type="match status" value="1"/>
</dbReference>
<keyword evidence="3" id="KW-1185">Reference proteome</keyword>
<evidence type="ECO:0000313" key="3">
    <source>
        <dbReference type="Proteomes" id="UP000190341"/>
    </source>
</evidence>
<evidence type="ECO:0000313" key="2">
    <source>
        <dbReference type="EMBL" id="SKC45711.1"/>
    </source>
</evidence>
<gene>
    <name evidence="2" type="ORF">SAMN06296058_0472</name>
</gene>
<name>A0A1T5J304_9GAMM</name>
<accession>A0A1T5J304</accession>
<protein>
    <recommendedName>
        <fullName evidence="1">N-acetyltransferase domain-containing protein</fullName>
    </recommendedName>
</protein>
<proteinExistence type="predicted"/>
<dbReference type="STRING" id="428993.SAMN06296058_0472"/>
<dbReference type="RefSeq" id="WP_079722871.1">
    <property type="nucleotide sequence ID" value="NZ_BMCL01000003.1"/>
</dbReference>
<dbReference type="SUPFAM" id="SSF55729">
    <property type="entry name" value="Acyl-CoA N-acyltransferases (Nat)"/>
    <property type="match status" value="1"/>
</dbReference>
<dbReference type="GO" id="GO:0016747">
    <property type="term" value="F:acyltransferase activity, transferring groups other than amino-acyl groups"/>
    <property type="evidence" value="ECO:0007669"/>
    <property type="project" value="InterPro"/>
</dbReference>
<dbReference type="InterPro" id="IPR000182">
    <property type="entry name" value="GNAT_dom"/>
</dbReference>
<feature type="domain" description="N-acetyltransferase" evidence="1">
    <location>
        <begin position="10"/>
        <end position="164"/>
    </location>
</feature>
<dbReference type="AlphaFoldDB" id="A0A1T5J304"/>
<dbReference type="InterPro" id="IPR016181">
    <property type="entry name" value="Acyl_CoA_acyltransferase"/>
</dbReference>
<organism evidence="2 3">
    <name type="scientific">Pseudoxanthomonas indica</name>
    <dbReference type="NCBI Taxonomy" id="428993"/>
    <lineage>
        <taxon>Bacteria</taxon>
        <taxon>Pseudomonadati</taxon>
        <taxon>Pseudomonadota</taxon>
        <taxon>Gammaproteobacteria</taxon>
        <taxon>Lysobacterales</taxon>
        <taxon>Lysobacteraceae</taxon>
        <taxon>Pseudoxanthomonas</taxon>
    </lineage>
</organism>
<reference evidence="2 3" key="1">
    <citation type="submission" date="2017-02" db="EMBL/GenBank/DDBJ databases">
        <authorList>
            <person name="Peterson S.W."/>
        </authorList>
    </citation>
    <scope>NUCLEOTIDE SEQUENCE [LARGE SCALE GENOMIC DNA]</scope>
    <source>
        <strain evidence="2 3">P15</strain>
    </source>
</reference>
<dbReference type="OrthoDB" id="5936345at2"/>
<dbReference type="PROSITE" id="PS51186">
    <property type="entry name" value="GNAT"/>
    <property type="match status" value="1"/>
</dbReference>
<sequence length="349" mass="38459">MNTPPPTPQYLVRTGDPLRDRDTVLSIWWGNLGREDRIAAKYDWFYLAGPHGAPLLQLLQETGSGQYVGTACAGRRRMCRGGQSLQAGVLVDLAVLPEHRSLGPALMLQQGLIEAADREIDVLYGFPNPKAAPVFKRIGYTHLTDLVRHARVLRHAAYLKSRLPGVLAAIAGPLVDMAFATRDGLRRLRGPRLRASWGTAADARMDALWQSAPRGDAVMSVRDCKQAKWRFDDSPLASTRYLWLTAPGSDALVAWFAVQVENAALHVRDFWSKDGGNGMSHACLLALLSAARAAGHASVSVEITGPEQQLRGWQQAGFVPRSKRPIFVRWSRGQTPDANWFFTSADEDE</sequence>